<evidence type="ECO:0000313" key="1">
    <source>
        <dbReference type="EMBL" id="CVK32326.1"/>
    </source>
</evidence>
<evidence type="ECO:0000313" key="2">
    <source>
        <dbReference type="Proteomes" id="UP000069850"/>
    </source>
</evidence>
<protein>
    <submittedName>
        <fullName evidence="1">Uncharacterized protein</fullName>
    </submittedName>
</protein>
<organism evidence="1 2">
    <name type="scientific">Methanoculleus bourgensis</name>
    <dbReference type="NCBI Taxonomy" id="83986"/>
    <lineage>
        <taxon>Archaea</taxon>
        <taxon>Methanobacteriati</taxon>
        <taxon>Methanobacteriota</taxon>
        <taxon>Stenosarchaea group</taxon>
        <taxon>Methanomicrobia</taxon>
        <taxon>Methanomicrobiales</taxon>
        <taxon>Methanomicrobiaceae</taxon>
        <taxon>Methanoculleus</taxon>
    </lineage>
</organism>
<dbReference type="KEGG" id="mema:MMAB1_1113"/>
<name>A0A0X3BJK2_9EURY</name>
<dbReference type="AlphaFoldDB" id="A0A0X3BJK2"/>
<proteinExistence type="predicted"/>
<dbReference type="Proteomes" id="UP000069850">
    <property type="component" value="Chromosome 1"/>
</dbReference>
<sequence>MYWVLGIDAVVEHFTVSCGSWMHVSDRHLTRRARSREVRLPGGIVPFAFFAASREMSVIIRYYSPVRWTVVAISTGGGDRGGGTTHDPLTPHASRMRGDAWREVPCPGVMELNREPHWPNGGVSWKAGSMH</sequence>
<reference evidence="1 2" key="1">
    <citation type="submission" date="2016-01" db="EMBL/GenBank/DDBJ databases">
        <authorList>
            <person name="Manzoor S."/>
        </authorList>
    </citation>
    <scope>NUCLEOTIDE SEQUENCE [LARGE SCALE GENOMIC DNA]</scope>
    <source>
        <strain evidence="1">Methanoculleus sp MAB1</strain>
    </source>
</reference>
<accession>A0A0X3BJK2</accession>
<dbReference type="EMBL" id="LT158599">
    <property type="protein sequence ID" value="CVK32326.1"/>
    <property type="molecule type" value="Genomic_DNA"/>
</dbReference>
<gene>
    <name evidence="1" type="ORF">MMAB1_1113</name>
</gene>